<reference evidence="1 2" key="1">
    <citation type="submission" date="2016-09" db="EMBL/GenBank/DDBJ databases">
        <title>The complete genome sequences of Rhizobium gallicum, symbiovars gallicum and phaseoli, symbionts associated to common bean (Phaseolus vulgaris).</title>
        <authorList>
            <person name="Bustos P."/>
            <person name="Santamaria R.I."/>
            <person name="Perez-Carrascal O.M."/>
            <person name="Juarez S."/>
            <person name="Lozano L."/>
            <person name="Martinez-Flores I."/>
            <person name="Martinez-Romero E."/>
            <person name="Cevallos M."/>
            <person name="Romero D."/>
            <person name="Davila G."/>
            <person name="Gonzalez V."/>
        </authorList>
    </citation>
    <scope>NUCLEOTIDE SEQUENCE [LARGE SCALE GENOMIC DNA]</scope>
    <source>
        <strain evidence="1 2">IE4872</strain>
    </source>
</reference>
<dbReference type="RefSeq" id="WP_074067079.1">
    <property type="nucleotide sequence ID" value="NZ_CP017101.1"/>
</dbReference>
<sequence length="118" mass="13560">MRLRTDIFVSALLRRVFARGDFAAIEKKGAEEAGAIFIRQHFRDGLETLYAPAPQSVFGEQESGMRLFEIRLDKAEAEKVRELLDRERKFDPDLWIVELEADDVAEIVPLADERQTPL</sequence>
<dbReference type="Gene3D" id="3.40.1530.20">
    <property type="entry name" value="Protein of unknown function (DUF1491)"/>
    <property type="match status" value="1"/>
</dbReference>
<dbReference type="OrthoDB" id="9809136at2"/>
<organism evidence="1 2">
    <name type="scientific">Rhizobium gallicum</name>
    <dbReference type="NCBI Taxonomy" id="56730"/>
    <lineage>
        <taxon>Bacteria</taxon>
        <taxon>Pseudomonadati</taxon>
        <taxon>Pseudomonadota</taxon>
        <taxon>Alphaproteobacteria</taxon>
        <taxon>Hyphomicrobiales</taxon>
        <taxon>Rhizobiaceae</taxon>
        <taxon>Rhizobium/Agrobacterium group</taxon>
        <taxon>Rhizobium</taxon>
    </lineage>
</organism>
<proteinExistence type="predicted"/>
<gene>
    <name evidence="1" type="ORF">IE4872_CH01247</name>
</gene>
<dbReference type="Pfam" id="PF07372">
    <property type="entry name" value="DUF1491"/>
    <property type="match status" value="1"/>
</dbReference>
<accession>A0A1L5NG49</accession>
<evidence type="ECO:0000313" key="1">
    <source>
        <dbReference type="EMBL" id="APO66896.1"/>
    </source>
</evidence>
<dbReference type="Proteomes" id="UP000184749">
    <property type="component" value="Chromosome"/>
</dbReference>
<evidence type="ECO:0008006" key="3">
    <source>
        <dbReference type="Google" id="ProtNLM"/>
    </source>
</evidence>
<dbReference type="InterPro" id="IPR009964">
    <property type="entry name" value="DUF1491"/>
</dbReference>
<name>A0A1L5NG49_9HYPH</name>
<dbReference type="AlphaFoldDB" id="A0A1L5NG49"/>
<evidence type="ECO:0000313" key="2">
    <source>
        <dbReference type="Proteomes" id="UP000184749"/>
    </source>
</evidence>
<dbReference type="STRING" id="56730.IE4872_CH01247"/>
<protein>
    <recommendedName>
        <fullName evidence="3">DUF1491 family protein</fullName>
    </recommendedName>
</protein>
<dbReference type="EMBL" id="CP017101">
    <property type="protein sequence ID" value="APO66896.1"/>
    <property type="molecule type" value="Genomic_DNA"/>
</dbReference>